<accession>A0A7J7NEG7</accession>
<name>A0A7J7NEG7_9MAGN</name>
<gene>
    <name evidence="1" type="ORF">GIB67_018834</name>
</gene>
<dbReference type="OrthoDB" id="510307at2759"/>
<organism evidence="1 2">
    <name type="scientific">Kingdonia uniflora</name>
    <dbReference type="NCBI Taxonomy" id="39325"/>
    <lineage>
        <taxon>Eukaryota</taxon>
        <taxon>Viridiplantae</taxon>
        <taxon>Streptophyta</taxon>
        <taxon>Embryophyta</taxon>
        <taxon>Tracheophyta</taxon>
        <taxon>Spermatophyta</taxon>
        <taxon>Magnoliopsida</taxon>
        <taxon>Ranunculales</taxon>
        <taxon>Circaeasteraceae</taxon>
        <taxon>Kingdonia</taxon>
    </lineage>
</organism>
<evidence type="ECO:0000313" key="2">
    <source>
        <dbReference type="Proteomes" id="UP000541444"/>
    </source>
</evidence>
<reference evidence="1 2" key="1">
    <citation type="journal article" date="2020" name="IScience">
        <title>Genome Sequencing of the Endangered Kingdonia uniflora (Circaeasteraceae, Ranunculales) Reveals Potential Mechanisms of Evolutionary Specialization.</title>
        <authorList>
            <person name="Sun Y."/>
            <person name="Deng T."/>
            <person name="Zhang A."/>
            <person name="Moore M.J."/>
            <person name="Landis J.B."/>
            <person name="Lin N."/>
            <person name="Zhang H."/>
            <person name="Zhang X."/>
            <person name="Huang J."/>
            <person name="Zhang X."/>
            <person name="Sun H."/>
            <person name="Wang H."/>
        </authorList>
    </citation>
    <scope>NUCLEOTIDE SEQUENCE [LARGE SCALE GENOMIC DNA]</scope>
    <source>
        <strain evidence="1">TB1705</strain>
        <tissue evidence="1">Leaf</tissue>
    </source>
</reference>
<comment type="caution">
    <text evidence="1">The sequence shown here is derived from an EMBL/GenBank/DDBJ whole genome shotgun (WGS) entry which is preliminary data.</text>
</comment>
<dbReference type="Proteomes" id="UP000541444">
    <property type="component" value="Unassembled WGS sequence"/>
</dbReference>
<protein>
    <submittedName>
        <fullName evidence="1">Uncharacterized protein</fullName>
    </submittedName>
</protein>
<dbReference type="EMBL" id="JACGCM010000854">
    <property type="protein sequence ID" value="KAF6165390.1"/>
    <property type="molecule type" value="Genomic_DNA"/>
</dbReference>
<proteinExistence type="predicted"/>
<keyword evidence="2" id="KW-1185">Reference proteome</keyword>
<evidence type="ECO:0000313" key="1">
    <source>
        <dbReference type="EMBL" id="KAF6165390.1"/>
    </source>
</evidence>
<dbReference type="AlphaFoldDB" id="A0A7J7NEG7"/>
<sequence length="205" mass="23196">MGLLWSVCCYTRGNLLVFNHERVITSSLIRAVIESFLRLLSKLKGEQKLLVSGKEFILSSMSIFVVRNTHISPFVDIPCLLPRIASSLTAPSLIASLPPSLHFALLPLLRTVYSSKWAFLEFEECRMNEVVSHSSVNDANLIFGVRNVPTEDVHVDDFTLLDRMLYKYPSNGKWEEHECNGVTVDVTFKITTSKAEKIKQYKCPS</sequence>